<organism evidence="9 10">
    <name type="scientific">Alloalcanivorax marinus</name>
    <dbReference type="NCBI Taxonomy" id="1177169"/>
    <lineage>
        <taxon>Bacteria</taxon>
        <taxon>Pseudomonadati</taxon>
        <taxon>Pseudomonadota</taxon>
        <taxon>Gammaproteobacteria</taxon>
        <taxon>Oceanospirillales</taxon>
        <taxon>Alcanivoracaceae</taxon>
        <taxon>Alloalcanivorax</taxon>
    </lineage>
</organism>
<feature type="domain" description="Major facilitator superfamily (MFS) profile" evidence="8">
    <location>
        <begin position="1"/>
        <end position="375"/>
    </location>
</feature>
<dbReference type="InterPro" id="IPR036259">
    <property type="entry name" value="MFS_trans_sf"/>
</dbReference>
<keyword evidence="5 7" id="KW-0472">Membrane</keyword>
<evidence type="ECO:0000256" key="4">
    <source>
        <dbReference type="ARBA" id="ARBA00022989"/>
    </source>
</evidence>
<evidence type="ECO:0000256" key="7">
    <source>
        <dbReference type="SAM" id="Phobius"/>
    </source>
</evidence>
<evidence type="ECO:0000256" key="2">
    <source>
        <dbReference type="ARBA" id="ARBA00022475"/>
    </source>
</evidence>
<dbReference type="SUPFAM" id="SSF103473">
    <property type="entry name" value="MFS general substrate transporter"/>
    <property type="match status" value="1"/>
</dbReference>
<evidence type="ECO:0000256" key="1">
    <source>
        <dbReference type="ARBA" id="ARBA00004651"/>
    </source>
</evidence>
<feature type="transmembrane region" description="Helical" evidence="7">
    <location>
        <begin position="239"/>
        <end position="257"/>
    </location>
</feature>
<accession>A0A9Q3YLY3</accession>
<dbReference type="InterPro" id="IPR050189">
    <property type="entry name" value="MFS_Efflux_Transporters"/>
</dbReference>
<keyword evidence="4 7" id="KW-1133">Transmembrane helix</keyword>
<dbReference type="PROSITE" id="PS50850">
    <property type="entry name" value="MFS"/>
    <property type="match status" value="1"/>
</dbReference>
<evidence type="ECO:0000256" key="6">
    <source>
        <dbReference type="SAM" id="MobiDB-lite"/>
    </source>
</evidence>
<feature type="transmembrane region" description="Helical" evidence="7">
    <location>
        <begin position="269"/>
        <end position="286"/>
    </location>
</feature>
<keyword evidence="3 7" id="KW-0812">Transmembrane</keyword>
<reference evidence="9" key="1">
    <citation type="submission" date="2021-10" db="EMBL/GenBank/DDBJ databases">
        <title>The diversity and Nitrogen Metabolism of Culturable Nitrate-Utilizing Bacteria Within the Oxygen Minimum Zone of the Changjiang (Yangtze River)Estuary.</title>
        <authorList>
            <person name="Zhang D."/>
            <person name="Zheng J."/>
            <person name="Liu S."/>
            <person name="He W."/>
        </authorList>
    </citation>
    <scope>NUCLEOTIDE SEQUENCE</scope>
    <source>
        <strain evidence="9">FXH-223</strain>
    </source>
</reference>
<feature type="transmembrane region" description="Helical" evidence="7">
    <location>
        <begin position="42"/>
        <end position="62"/>
    </location>
</feature>
<dbReference type="Gene3D" id="1.20.1250.20">
    <property type="entry name" value="MFS general substrate transporter like domains"/>
    <property type="match status" value="2"/>
</dbReference>
<comment type="caution">
    <text evidence="9">The sequence shown here is derived from an EMBL/GenBank/DDBJ whole genome shotgun (WGS) entry which is preliminary data.</text>
</comment>
<name>A0A9Q3YLY3_9GAMM</name>
<dbReference type="Pfam" id="PF07690">
    <property type="entry name" value="MFS_1"/>
    <property type="match status" value="1"/>
</dbReference>
<dbReference type="EMBL" id="JAJGNA010000001">
    <property type="protein sequence ID" value="MCC4306961.1"/>
    <property type="molecule type" value="Genomic_DNA"/>
</dbReference>
<dbReference type="PANTHER" id="PTHR43124">
    <property type="entry name" value="PURINE EFFLUX PUMP PBUE"/>
    <property type="match status" value="1"/>
</dbReference>
<keyword evidence="10" id="KW-1185">Reference proteome</keyword>
<dbReference type="RefSeq" id="WP_228232076.1">
    <property type="nucleotide sequence ID" value="NZ_JAJGNA010000001.1"/>
</dbReference>
<keyword evidence="2" id="KW-1003">Cell membrane</keyword>
<dbReference type="Proteomes" id="UP001108027">
    <property type="component" value="Unassembled WGS sequence"/>
</dbReference>
<evidence type="ECO:0000256" key="5">
    <source>
        <dbReference type="ARBA" id="ARBA00023136"/>
    </source>
</evidence>
<gene>
    <name evidence="9" type="ORF">LL252_00130</name>
</gene>
<feature type="transmembrane region" description="Helical" evidence="7">
    <location>
        <begin position="324"/>
        <end position="346"/>
    </location>
</feature>
<feature type="transmembrane region" description="Helical" evidence="7">
    <location>
        <begin position="200"/>
        <end position="219"/>
    </location>
</feature>
<evidence type="ECO:0000259" key="8">
    <source>
        <dbReference type="PROSITE" id="PS50850"/>
    </source>
</evidence>
<feature type="transmembrane region" description="Helical" evidence="7">
    <location>
        <begin position="352"/>
        <end position="369"/>
    </location>
</feature>
<dbReference type="PANTHER" id="PTHR43124:SF3">
    <property type="entry name" value="CHLORAMPHENICOL EFFLUX PUMP RV0191"/>
    <property type="match status" value="1"/>
</dbReference>
<feature type="transmembrane region" description="Helical" evidence="7">
    <location>
        <begin position="74"/>
        <end position="99"/>
    </location>
</feature>
<feature type="transmembrane region" description="Helical" evidence="7">
    <location>
        <begin position="7"/>
        <end position="30"/>
    </location>
</feature>
<comment type="subcellular location">
    <subcellularLocation>
        <location evidence="1">Cell membrane</location>
        <topology evidence="1">Multi-pass membrane protein</topology>
    </subcellularLocation>
</comment>
<evidence type="ECO:0000313" key="9">
    <source>
        <dbReference type="EMBL" id="MCC4306961.1"/>
    </source>
</evidence>
<evidence type="ECO:0000256" key="3">
    <source>
        <dbReference type="ARBA" id="ARBA00022692"/>
    </source>
</evidence>
<dbReference type="AlphaFoldDB" id="A0A9Q3YLY3"/>
<feature type="region of interest" description="Disordered" evidence="6">
    <location>
        <begin position="375"/>
        <end position="395"/>
    </location>
</feature>
<sequence length="395" mass="39624">MKAGVSLGATGFALIAVCYGFARFAFGLFLPRINADLSLSSTLGGLIAGGSFLAYCVAIVLAAHLTERLGPRRVAVAAALVAGAGMTGIALAPSGLWLAPAVMLAGSSTGLSSPPLAAAVSRVVAPARQAVTNTVINAGTSAGVILSGPAALLAGADWRLAFGLFAATALVLALAVVFSVPGRPGKASASADPRSLYRRLPVRLVAAAFLAGAGSAALWSFGGELVALRLDWDTGDAGLLWIAIGVAGVVGAVAGRWGDRFGIDRVHRVFLVMQAAGIVLVGAGWTTPALTLAGGALFGAAYITLTGIYLVWGVRVLPDRPASGLMVGFLTVAIGQTAGAPVFGFLMDRFPALLPVTLFAGVTVLGLFARAGKDMPGAADADARGTGLAEPQPPR</sequence>
<dbReference type="InterPro" id="IPR020846">
    <property type="entry name" value="MFS_dom"/>
</dbReference>
<evidence type="ECO:0000313" key="10">
    <source>
        <dbReference type="Proteomes" id="UP001108027"/>
    </source>
</evidence>
<dbReference type="InterPro" id="IPR011701">
    <property type="entry name" value="MFS"/>
</dbReference>
<dbReference type="GO" id="GO:0022857">
    <property type="term" value="F:transmembrane transporter activity"/>
    <property type="evidence" value="ECO:0007669"/>
    <property type="project" value="InterPro"/>
</dbReference>
<feature type="transmembrane region" description="Helical" evidence="7">
    <location>
        <begin position="292"/>
        <end position="312"/>
    </location>
</feature>
<proteinExistence type="predicted"/>
<protein>
    <submittedName>
        <fullName evidence="9">MFS transporter</fullName>
    </submittedName>
</protein>
<dbReference type="GO" id="GO:0005886">
    <property type="term" value="C:plasma membrane"/>
    <property type="evidence" value="ECO:0007669"/>
    <property type="project" value="UniProtKB-SubCell"/>
</dbReference>
<feature type="transmembrane region" description="Helical" evidence="7">
    <location>
        <begin position="160"/>
        <end position="180"/>
    </location>
</feature>